<name>A0ACD3A9E9_9AGAR</name>
<reference evidence="1 2" key="1">
    <citation type="journal article" date="2019" name="Nat. Ecol. Evol.">
        <title>Megaphylogeny resolves global patterns of mushroom evolution.</title>
        <authorList>
            <person name="Varga T."/>
            <person name="Krizsan K."/>
            <person name="Foldi C."/>
            <person name="Dima B."/>
            <person name="Sanchez-Garcia M."/>
            <person name="Sanchez-Ramirez S."/>
            <person name="Szollosi G.J."/>
            <person name="Szarkandi J.G."/>
            <person name="Papp V."/>
            <person name="Albert L."/>
            <person name="Andreopoulos W."/>
            <person name="Angelini C."/>
            <person name="Antonin V."/>
            <person name="Barry K.W."/>
            <person name="Bougher N.L."/>
            <person name="Buchanan P."/>
            <person name="Buyck B."/>
            <person name="Bense V."/>
            <person name="Catcheside P."/>
            <person name="Chovatia M."/>
            <person name="Cooper J."/>
            <person name="Damon W."/>
            <person name="Desjardin D."/>
            <person name="Finy P."/>
            <person name="Geml J."/>
            <person name="Haridas S."/>
            <person name="Hughes K."/>
            <person name="Justo A."/>
            <person name="Karasinski D."/>
            <person name="Kautmanova I."/>
            <person name="Kiss B."/>
            <person name="Kocsube S."/>
            <person name="Kotiranta H."/>
            <person name="LaButti K.M."/>
            <person name="Lechner B.E."/>
            <person name="Liimatainen K."/>
            <person name="Lipzen A."/>
            <person name="Lukacs Z."/>
            <person name="Mihaltcheva S."/>
            <person name="Morgado L.N."/>
            <person name="Niskanen T."/>
            <person name="Noordeloos M.E."/>
            <person name="Ohm R.A."/>
            <person name="Ortiz-Santana B."/>
            <person name="Ovrebo C."/>
            <person name="Racz N."/>
            <person name="Riley R."/>
            <person name="Savchenko A."/>
            <person name="Shiryaev A."/>
            <person name="Soop K."/>
            <person name="Spirin V."/>
            <person name="Szebenyi C."/>
            <person name="Tomsovsky M."/>
            <person name="Tulloss R.E."/>
            <person name="Uehling J."/>
            <person name="Grigoriev I.V."/>
            <person name="Vagvolgyi C."/>
            <person name="Papp T."/>
            <person name="Martin F.M."/>
            <person name="Miettinen O."/>
            <person name="Hibbett D.S."/>
            <person name="Nagy L.G."/>
        </authorList>
    </citation>
    <scope>NUCLEOTIDE SEQUENCE [LARGE SCALE GENOMIC DNA]</scope>
    <source>
        <strain evidence="1 2">NL-1719</strain>
    </source>
</reference>
<evidence type="ECO:0000313" key="2">
    <source>
        <dbReference type="Proteomes" id="UP000308600"/>
    </source>
</evidence>
<protein>
    <submittedName>
        <fullName evidence="1">Uncharacterized protein</fullName>
    </submittedName>
</protein>
<dbReference type="EMBL" id="ML208610">
    <property type="protein sequence ID" value="TFK62039.1"/>
    <property type="molecule type" value="Genomic_DNA"/>
</dbReference>
<gene>
    <name evidence="1" type="ORF">BDN72DRAFT_411653</name>
</gene>
<organism evidence="1 2">
    <name type="scientific">Pluteus cervinus</name>
    <dbReference type="NCBI Taxonomy" id="181527"/>
    <lineage>
        <taxon>Eukaryota</taxon>
        <taxon>Fungi</taxon>
        <taxon>Dikarya</taxon>
        <taxon>Basidiomycota</taxon>
        <taxon>Agaricomycotina</taxon>
        <taxon>Agaricomycetes</taxon>
        <taxon>Agaricomycetidae</taxon>
        <taxon>Agaricales</taxon>
        <taxon>Pluteineae</taxon>
        <taxon>Pluteaceae</taxon>
        <taxon>Pluteus</taxon>
    </lineage>
</organism>
<sequence length="519" mass="58014">MMRKRNTTQQSPIFNIPPELLADIFVLCLPLLPEHRQPRRDAAPLSISQTCRHWREVSHSTPRLWTISGNLLVDFHVSVLKGTNTTVTRPAQTTPRAPYSQWLPSALLTSVQQSNNPNQANPVPATNSLRQLLLPIAHKTRSIAFSVHPSHANALHGLWDSKSSSIWTALVDFRLNLDVYPPTATLNMSGLERWIDLRPCPNLRSVWINSSTTTLINSPRVSLPWKQLTSLRIREQNLSWWNLAPHFMGQPTVIEDLVLIIGNGPFYATDPTTIKMSRLKNLRIHSTLLDPTPNISNLVAPDLRSLILNRSPVAGDLASDQFTSSCIPGDLPRTDTAISLPNALIQFQTRSCFSLERLTLIALDLSPARMILALASLPTLRMLELRNTGCLDETFLSDLRWGPSAGSTNVLPVLEKLIMTDRTVAAPSVFGRGSAIVSTAHLEGIMLDMVESRWKIRNNPGSVEEPVTRLKFVQVEIGHTRKGSWREGRIGDDVHKRMRTLIYEGLDLRYTRGSLVGRT</sequence>
<keyword evidence="2" id="KW-1185">Reference proteome</keyword>
<accession>A0ACD3A9E9</accession>
<evidence type="ECO:0000313" key="1">
    <source>
        <dbReference type="EMBL" id="TFK62039.1"/>
    </source>
</evidence>
<dbReference type="Proteomes" id="UP000308600">
    <property type="component" value="Unassembled WGS sequence"/>
</dbReference>
<proteinExistence type="predicted"/>